<gene>
    <name evidence="1" type="ORF">LITE_LOCUS48394</name>
</gene>
<keyword evidence="2" id="KW-1185">Reference proteome</keyword>
<dbReference type="Proteomes" id="UP001154282">
    <property type="component" value="Unassembled WGS sequence"/>
</dbReference>
<reference evidence="1" key="1">
    <citation type="submission" date="2022-08" db="EMBL/GenBank/DDBJ databases">
        <authorList>
            <person name="Gutierrez-Valencia J."/>
        </authorList>
    </citation>
    <scope>NUCLEOTIDE SEQUENCE</scope>
</reference>
<name>A0AAV0RKB4_9ROSI</name>
<organism evidence="1 2">
    <name type="scientific">Linum tenue</name>
    <dbReference type="NCBI Taxonomy" id="586396"/>
    <lineage>
        <taxon>Eukaryota</taxon>
        <taxon>Viridiplantae</taxon>
        <taxon>Streptophyta</taxon>
        <taxon>Embryophyta</taxon>
        <taxon>Tracheophyta</taxon>
        <taxon>Spermatophyta</taxon>
        <taxon>Magnoliopsida</taxon>
        <taxon>eudicotyledons</taxon>
        <taxon>Gunneridae</taxon>
        <taxon>Pentapetalae</taxon>
        <taxon>rosids</taxon>
        <taxon>fabids</taxon>
        <taxon>Malpighiales</taxon>
        <taxon>Linaceae</taxon>
        <taxon>Linum</taxon>
    </lineage>
</organism>
<dbReference type="EMBL" id="CAMGYJ010000011">
    <property type="protein sequence ID" value="CAI0557511.1"/>
    <property type="molecule type" value="Genomic_DNA"/>
</dbReference>
<evidence type="ECO:0000313" key="1">
    <source>
        <dbReference type="EMBL" id="CAI0557511.1"/>
    </source>
</evidence>
<accession>A0AAV0RKB4</accession>
<comment type="caution">
    <text evidence="1">The sequence shown here is derived from an EMBL/GenBank/DDBJ whole genome shotgun (WGS) entry which is preliminary data.</text>
</comment>
<proteinExistence type="predicted"/>
<evidence type="ECO:0000313" key="2">
    <source>
        <dbReference type="Proteomes" id="UP001154282"/>
    </source>
</evidence>
<sequence length="9" mass="1044">MCRSLAHRA</sequence>
<protein>
    <submittedName>
        <fullName evidence="1">Uncharacterized protein</fullName>
    </submittedName>
</protein>